<evidence type="ECO:0000256" key="8">
    <source>
        <dbReference type="SAM" id="Phobius"/>
    </source>
</evidence>
<dbReference type="EMBL" id="JANBPY010002155">
    <property type="protein sequence ID" value="KAJ1956284.1"/>
    <property type="molecule type" value="Genomic_DNA"/>
</dbReference>
<feature type="region of interest" description="Disordered" evidence="7">
    <location>
        <begin position="204"/>
        <end position="227"/>
    </location>
</feature>
<dbReference type="InterPro" id="IPR039163">
    <property type="entry name" value="EMC7"/>
</dbReference>
<reference evidence="11" key="1">
    <citation type="submission" date="2022-07" db="EMBL/GenBank/DDBJ databases">
        <title>Phylogenomic reconstructions and comparative analyses of Kickxellomycotina fungi.</title>
        <authorList>
            <person name="Reynolds N.K."/>
            <person name="Stajich J.E."/>
            <person name="Barry K."/>
            <person name="Grigoriev I.V."/>
            <person name="Crous P."/>
            <person name="Smith M.E."/>
        </authorList>
    </citation>
    <scope>NUCLEOTIDE SEQUENCE</scope>
    <source>
        <strain evidence="11">RSA 1196</strain>
    </source>
</reference>
<feature type="transmembrane region" description="Helical" evidence="8">
    <location>
        <begin position="140"/>
        <end position="163"/>
    </location>
</feature>
<evidence type="ECO:0000256" key="7">
    <source>
        <dbReference type="SAM" id="MobiDB-lite"/>
    </source>
</evidence>
<dbReference type="Proteomes" id="UP001150925">
    <property type="component" value="Unassembled WGS sequence"/>
</dbReference>
<dbReference type="Pfam" id="PF09430">
    <property type="entry name" value="EMC7_beta-sandw"/>
    <property type="match status" value="1"/>
</dbReference>
<dbReference type="InterPro" id="IPR013784">
    <property type="entry name" value="Carb-bd-like_fold"/>
</dbReference>
<evidence type="ECO:0000313" key="11">
    <source>
        <dbReference type="EMBL" id="KAJ1956284.1"/>
    </source>
</evidence>
<evidence type="ECO:0000256" key="9">
    <source>
        <dbReference type="SAM" id="SignalP"/>
    </source>
</evidence>
<keyword evidence="6 8" id="KW-0472">Membrane</keyword>
<evidence type="ECO:0000256" key="6">
    <source>
        <dbReference type="ARBA" id="ARBA00023136"/>
    </source>
</evidence>
<feature type="compositionally biased region" description="Basic residues" evidence="7">
    <location>
        <begin position="218"/>
        <end position="227"/>
    </location>
</feature>
<dbReference type="PANTHER" id="PTHR13605:SF4">
    <property type="entry name" value="ER MEMBRANE PROTEIN COMPLEX SUBUNIT 7"/>
    <property type="match status" value="1"/>
</dbReference>
<keyword evidence="5 8" id="KW-1133">Transmembrane helix</keyword>
<dbReference type="AlphaFoldDB" id="A0A9W8AK74"/>
<name>A0A9W8AK74_9FUNG</name>
<evidence type="ECO:0000256" key="1">
    <source>
        <dbReference type="ARBA" id="ARBA00004167"/>
    </source>
</evidence>
<dbReference type="OrthoDB" id="27095at2759"/>
<comment type="subcellular location">
    <subcellularLocation>
        <location evidence="1">Membrane</location>
        <topology evidence="1">Single-pass membrane protein</topology>
    </subcellularLocation>
</comment>
<keyword evidence="12" id="KW-1185">Reference proteome</keyword>
<evidence type="ECO:0000256" key="4">
    <source>
        <dbReference type="ARBA" id="ARBA00022729"/>
    </source>
</evidence>
<sequence>MANTLSWLVVLLLTVVGAYGYRIQGKLITNNVIPDLTAVSPSTRVLVNGGRWYTWIHDDGSFQIDNVPEGNWLVEVESKDYVFPKIQLQIQSTASGDQPTILAMPLIPGQEWSSDGKVVKHPLELAAVAKMVFFTPREGFNLLGMLTSPYILMMGFTLVMLFVMPKLQANMDPESAEEWEEEKSRMQKQIGNLQAPDVAASLASWMTGSPGGSTSKPPSKRSSNKNK</sequence>
<gene>
    <name evidence="11" type="ORF">IWQ62_005335</name>
</gene>
<proteinExistence type="inferred from homology"/>
<keyword evidence="4 9" id="KW-0732">Signal</keyword>
<keyword evidence="3 8" id="KW-0812">Transmembrane</keyword>
<accession>A0A9W8AK74</accession>
<evidence type="ECO:0000313" key="12">
    <source>
        <dbReference type="Proteomes" id="UP001150925"/>
    </source>
</evidence>
<feature type="signal peptide" evidence="9">
    <location>
        <begin position="1"/>
        <end position="20"/>
    </location>
</feature>
<evidence type="ECO:0000256" key="2">
    <source>
        <dbReference type="ARBA" id="ARBA00008880"/>
    </source>
</evidence>
<evidence type="ECO:0000256" key="5">
    <source>
        <dbReference type="ARBA" id="ARBA00022989"/>
    </source>
</evidence>
<dbReference type="SUPFAM" id="SSF49452">
    <property type="entry name" value="Starch-binding domain-like"/>
    <property type="match status" value="1"/>
</dbReference>
<protein>
    <recommendedName>
        <fullName evidence="10">ER membrane protein complex subunit 7 beta-sandwich domain-containing protein</fullName>
    </recommendedName>
</protein>
<evidence type="ECO:0000256" key="3">
    <source>
        <dbReference type="ARBA" id="ARBA00022692"/>
    </source>
</evidence>
<feature type="region of interest" description="Disordered" evidence="7">
    <location>
        <begin position="173"/>
        <end position="192"/>
    </location>
</feature>
<feature type="chain" id="PRO_5040772803" description="ER membrane protein complex subunit 7 beta-sandwich domain-containing protein" evidence="9">
    <location>
        <begin position="21"/>
        <end position="227"/>
    </location>
</feature>
<evidence type="ECO:0000259" key="10">
    <source>
        <dbReference type="Pfam" id="PF09430"/>
    </source>
</evidence>
<dbReference type="GO" id="GO:0030246">
    <property type="term" value="F:carbohydrate binding"/>
    <property type="evidence" value="ECO:0007669"/>
    <property type="project" value="InterPro"/>
</dbReference>
<dbReference type="InterPro" id="IPR019008">
    <property type="entry name" value="Beta_sandwich_EMC7"/>
</dbReference>
<dbReference type="PANTHER" id="PTHR13605">
    <property type="entry name" value="ER MEMBRANE PROTEIN COMPLEX SUBUNIT 7"/>
    <property type="match status" value="1"/>
</dbReference>
<organism evidence="11 12">
    <name type="scientific">Dispira parvispora</name>
    <dbReference type="NCBI Taxonomy" id="1520584"/>
    <lineage>
        <taxon>Eukaryota</taxon>
        <taxon>Fungi</taxon>
        <taxon>Fungi incertae sedis</taxon>
        <taxon>Zoopagomycota</taxon>
        <taxon>Kickxellomycotina</taxon>
        <taxon>Dimargaritomycetes</taxon>
        <taxon>Dimargaritales</taxon>
        <taxon>Dimargaritaceae</taxon>
        <taxon>Dispira</taxon>
    </lineage>
</organism>
<feature type="domain" description="ER membrane protein complex subunit 7 beta-sandwich" evidence="10">
    <location>
        <begin position="39"/>
        <end position="153"/>
    </location>
</feature>
<comment type="caution">
    <text evidence="11">The sequence shown here is derived from an EMBL/GenBank/DDBJ whole genome shotgun (WGS) entry which is preliminary data.</text>
</comment>
<dbReference type="GO" id="GO:0072546">
    <property type="term" value="C:EMC complex"/>
    <property type="evidence" value="ECO:0007669"/>
    <property type="project" value="TreeGrafter"/>
</dbReference>
<comment type="similarity">
    <text evidence="2">Belongs to the EMC7 family.</text>
</comment>